<keyword evidence="3" id="KW-1185">Reference proteome</keyword>
<evidence type="ECO:0008006" key="4">
    <source>
        <dbReference type="Google" id="ProtNLM"/>
    </source>
</evidence>
<proteinExistence type="predicted"/>
<feature type="signal peptide" evidence="1">
    <location>
        <begin position="1"/>
        <end position="22"/>
    </location>
</feature>
<dbReference type="AlphaFoldDB" id="A0AAV2J9F4"/>
<protein>
    <recommendedName>
        <fullName evidence="4">Secreted protein</fullName>
    </recommendedName>
</protein>
<reference evidence="2 3" key="1">
    <citation type="submission" date="2024-04" db="EMBL/GenBank/DDBJ databases">
        <authorList>
            <person name="Waldvogel A.-M."/>
            <person name="Schoenle A."/>
        </authorList>
    </citation>
    <scope>NUCLEOTIDE SEQUENCE [LARGE SCALE GENOMIC DNA]</scope>
</reference>
<dbReference type="EMBL" id="OZ035833">
    <property type="protein sequence ID" value="CAL1573295.1"/>
    <property type="molecule type" value="Genomic_DNA"/>
</dbReference>
<evidence type="ECO:0000313" key="2">
    <source>
        <dbReference type="EMBL" id="CAL1573295.1"/>
    </source>
</evidence>
<dbReference type="Proteomes" id="UP001497482">
    <property type="component" value="Chromosome 11"/>
</dbReference>
<organism evidence="2 3">
    <name type="scientific">Knipowitschia caucasica</name>
    <name type="common">Caucasian dwarf goby</name>
    <name type="synonym">Pomatoschistus caucasicus</name>
    <dbReference type="NCBI Taxonomy" id="637954"/>
    <lineage>
        <taxon>Eukaryota</taxon>
        <taxon>Metazoa</taxon>
        <taxon>Chordata</taxon>
        <taxon>Craniata</taxon>
        <taxon>Vertebrata</taxon>
        <taxon>Euteleostomi</taxon>
        <taxon>Actinopterygii</taxon>
        <taxon>Neopterygii</taxon>
        <taxon>Teleostei</taxon>
        <taxon>Neoteleostei</taxon>
        <taxon>Acanthomorphata</taxon>
        <taxon>Gobiaria</taxon>
        <taxon>Gobiiformes</taxon>
        <taxon>Gobioidei</taxon>
        <taxon>Gobiidae</taxon>
        <taxon>Gobiinae</taxon>
        <taxon>Knipowitschia</taxon>
    </lineage>
</organism>
<sequence>MSPNRETQTLLLFASVLSSSEARFALFWVCVCGSSSAFPLSHIPPSCRRPPAETFSFYKDTSRRLDRPKPTVSDGSTPAFDFLWALAYIMFNSHE</sequence>
<evidence type="ECO:0000256" key="1">
    <source>
        <dbReference type="SAM" id="SignalP"/>
    </source>
</evidence>
<gene>
    <name evidence="2" type="ORF">KC01_LOCUS5228</name>
</gene>
<evidence type="ECO:0000313" key="3">
    <source>
        <dbReference type="Proteomes" id="UP001497482"/>
    </source>
</evidence>
<feature type="chain" id="PRO_5043674030" description="Secreted protein" evidence="1">
    <location>
        <begin position="23"/>
        <end position="95"/>
    </location>
</feature>
<keyword evidence="1" id="KW-0732">Signal</keyword>
<accession>A0AAV2J9F4</accession>
<name>A0AAV2J9F4_KNICA</name>